<dbReference type="Proteomes" id="UP000011058">
    <property type="component" value="Chromosome"/>
</dbReference>
<accession>I0KDB4</accession>
<dbReference type="PANTHER" id="PTHR46333">
    <property type="entry name" value="CYTOKINESIS PROTEIN 3"/>
    <property type="match status" value="1"/>
</dbReference>
<feature type="chain" id="PRO_5003630625" evidence="1">
    <location>
        <begin position="21"/>
        <end position="330"/>
    </location>
</feature>
<dbReference type="KEGG" id="fae:FAES_4117"/>
<dbReference type="InterPro" id="IPR052557">
    <property type="entry name" value="CAP/Cytokinesis_protein"/>
</dbReference>
<dbReference type="GO" id="GO:0005737">
    <property type="term" value="C:cytoplasm"/>
    <property type="evidence" value="ECO:0007669"/>
    <property type="project" value="TreeGrafter"/>
</dbReference>
<feature type="domain" description="Transglutaminase-like" evidence="2">
    <location>
        <begin position="109"/>
        <end position="176"/>
    </location>
</feature>
<evidence type="ECO:0000259" key="2">
    <source>
        <dbReference type="SMART" id="SM00460"/>
    </source>
</evidence>
<dbReference type="InterPro" id="IPR038765">
    <property type="entry name" value="Papain-like_cys_pep_sf"/>
</dbReference>
<dbReference type="InterPro" id="IPR002931">
    <property type="entry name" value="Transglutaminase-like"/>
</dbReference>
<dbReference type="STRING" id="1166018.FAES_4117"/>
<dbReference type="SUPFAM" id="SSF54001">
    <property type="entry name" value="Cysteine proteinases"/>
    <property type="match status" value="1"/>
</dbReference>
<dbReference type="EMBL" id="HE796683">
    <property type="protein sequence ID" value="CCH02117.1"/>
    <property type="molecule type" value="Genomic_DNA"/>
</dbReference>
<reference evidence="3 4" key="1">
    <citation type="journal article" date="2012" name="J. Bacteriol.">
        <title>Genome Sequence of Fibrella aestuarina BUZ 2T, a Filamentous Marine Bacterium.</title>
        <authorList>
            <person name="Filippini M."/>
            <person name="Qi W."/>
            <person name="Blom J."/>
            <person name="Goesmann A."/>
            <person name="Smits T.H."/>
            <person name="Bagheri H.C."/>
        </authorList>
    </citation>
    <scope>NUCLEOTIDE SEQUENCE [LARGE SCALE GENOMIC DNA]</scope>
    <source>
        <strain evidence="4">BUZ 2T</strain>
    </source>
</reference>
<name>I0KDB4_9BACT</name>
<evidence type="ECO:0000313" key="4">
    <source>
        <dbReference type="Proteomes" id="UP000011058"/>
    </source>
</evidence>
<dbReference type="PANTHER" id="PTHR46333:SF2">
    <property type="entry name" value="CYTOKINESIS PROTEIN 3"/>
    <property type="match status" value="1"/>
</dbReference>
<dbReference type="HOGENOM" id="CLU_072564_0_0_10"/>
<dbReference type="Gene3D" id="3.10.620.30">
    <property type="match status" value="1"/>
</dbReference>
<dbReference type="Pfam" id="PF01841">
    <property type="entry name" value="Transglut_core"/>
    <property type="match status" value="1"/>
</dbReference>
<dbReference type="OrthoDB" id="9788327at2"/>
<dbReference type="AlphaFoldDB" id="I0KDB4"/>
<feature type="signal peptide" evidence="1">
    <location>
        <begin position="1"/>
        <end position="20"/>
    </location>
</feature>
<evidence type="ECO:0000256" key="1">
    <source>
        <dbReference type="SAM" id="SignalP"/>
    </source>
</evidence>
<gene>
    <name evidence="3" type="primary">Ky2</name>
    <name evidence="3" type="ORF">FAES_4117</name>
</gene>
<dbReference type="eggNOG" id="COG5279">
    <property type="taxonomic scope" value="Bacteria"/>
</dbReference>
<protein>
    <submittedName>
        <fullName evidence="3">Kyphoscoliosis peptidase</fullName>
        <ecNumber evidence="3">3.4.-.-</ecNumber>
    </submittedName>
</protein>
<keyword evidence="1" id="KW-0732">Signal</keyword>
<sequence length="330" mass="37151">MRKYTLPAMLAALLLTGSSAYTPSRPTTGTYAVGMAPSEYEVIDTYARRTPEANARSLKTLSAYLTAPARTDFAKVRSVYAWIMSHVKYDDRVFTGSLYSSEPQYAAKILQTRKAVCTGFALLFKHLLVEAGVKAVTVKGYSRYLDSQAGGPTGGIDHEWNAVEIDGDWYLFDITWASTTALNGKPNDFYFLTDPQAFVSQHLPIESRWQLLSRPVSKSDFDRFPKYYDAYFQLGFTPYFPKQGALRAYDGLTLNLTNEENVEFYCAVGPRGGTSYTKVPHSVNRDGDSYQIRVRIPQRGTQTLYVFAKQRAARNERYKQYSAIASFTVI</sequence>
<keyword evidence="3" id="KW-0378">Hydrolase</keyword>
<dbReference type="SMART" id="SM00460">
    <property type="entry name" value="TGc"/>
    <property type="match status" value="1"/>
</dbReference>
<dbReference type="EC" id="3.4.-.-" evidence="3"/>
<dbReference type="RefSeq" id="WP_015333216.1">
    <property type="nucleotide sequence ID" value="NC_020054.1"/>
</dbReference>
<evidence type="ECO:0000313" key="3">
    <source>
        <dbReference type="EMBL" id="CCH02117.1"/>
    </source>
</evidence>
<organism evidence="3 4">
    <name type="scientific">Fibrella aestuarina BUZ 2</name>
    <dbReference type="NCBI Taxonomy" id="1166018"/>
    <lineage>
        <taxon>Bacteria</taxon>
        <taxon>Pseudomonadati</taxon>
        <taxon>Bacteroidota</taxon>
        <taxon>Cytophagia</taxon>
        <taxon>Cytophagales</taxon>
        <taxon>Spirosomataceae</taxon>
        <taxon>Fibrella</taxon>
    </lineage>
</organism>
<proteinExistence type="predicted"/>
<keyword evidence="4" id="KW-1185">Reference proteome</keyword>
<dbReference type="GO" id="GO:0016787">
    <property type="term" value="F:hydrolase activity"/>
    <property type="evidence" value="ECO:0007669"/>
    <property type="project" value="UniProtKB-KW"/>
</dbReference>